<comment type="caution">
    <text evidence="1">The sequence shown here is derived from an EMBL/GenBank/DDBJ whole genome shotgun (WGS) entry which is preliminary data.</text>
</comment>
<name>A0ACC2QG88_9NEOP</name>
<proteinExistence type="predicted"/>
<reference evidence="1" key="1">
    <citation type="submission" date="2023-03" db="EMBL/GenBank/DDBJ databases">
        <title>Chromosome-level genomes of two armyworms, Mythimna separata and Mythimna loreyi, provide insights into the biosynthesis and reception of sex pheromones.</title>
        <authorList>
            <person name="Zhao H."/>
        </authorList>
    </citation>
    <scope>NUCLEOTIDE SEQUENCE</scope>
    <source>
        <strain evidence="1">BeijingLab</strain>
    </source>
</reference>
<keyword evidence="2" id="KW-1185">Reference proteome</keyword>
<accession>A0ACC2QG88</accession>
<sequence>MSRTYQVLVWITLLVKLVHSFNWDIVIEARNKLVFYNNGAVSHVEDFGADLYIKDFTHDVLHNRLLLSDRKKTRDHIIYSFNIATKEILPLVKRRFDLGYLQMTCSLVYDPVTEILFWSDIQAIYWFSLKSGFVNNAYGTTLFVFDDSTPNTLAVDSCKGYIYWSNMNVRGSSSIEMARFDGAERKLVIDGNMRTVYNLVIDQNTQRMYWTDDVFERKRGGISHFFVRSADLNGENKRILYIDTEKNQPRALTVSKDSLYWVPSFDLTNNIWQLPKNPTKGKDTTPSAIKVSGWLSNNIVANYNIEDQIQGIQDCESLRNLLPKQK</sequence>
<evidence type="ECO:0000313" key="1">
    <source>
        <dbReference type="EMBL" id="KAJ8716346.1"/>
    </source>
</evidence>
<dbReference type="EMBL" id="CM056780">
    <property type="protein sequence ID" value="KAJ8716346.1"/>
    <property type="molecule type" value="Genomic_DNA"/>
</dbReference>
<dbReference type="Proteomes" id="UP001231649">
    <property type="component" value="Chromosome 4"/>
</dbReference>
<evidence type="ECO:0000313" key="2">
    <source>
        <dbReference type="Proteomes" id="UP001231649"/>
    </source>
</evidence>
<gene>
    <name evidence="1" type="ORF">PYW08_013631</name>
</gene>
<organism evidence="1 2">
    <name type="scientific">Mythimna loreyi</name>
    <dbReference type="NCBI Taxonomy" id="667449"/>
    <lineage>
        <taxon>Eukaryota</taxon>
        <taxon>Metazoa</taxon>
        <taxon>Ecdysozoa</taxon>
        <taxon>Arthropoda</taxon>
        <taxon>Hexapoda</taxon>
        <taxon>Insecta</taxon>
        <taxon>Pterygota</taxon>
        <taxon>Neoptera</taxon>
        <taxon>Endopterygota</taxon>
        <taxon>Lepidoptera</taxon>
        <taxon>Glossata</taxon>
        <taxon>Ditrysia</taxon>
        <taxon>Noctuoidea</taxon>
        <taxon>Noctuidae</taxon>
        <taxon>Noctuinae</taxon>
        <taxon>Hadenini</taxon>
        <taxon>Mythimna</taxon>
    </lineage>
</organism>
<protein>
    <submittedName>
        <fullName evidence="1">Uncharacterized protein</fullName>
    </submittedName>
</protein>